<dbReference type="InterPro" id="IPR000835">
    <property type="entry name" value="HTH_MarR-typ"/>
</dbReference>
<sequence length="165" mass="18564">MTDTDRPRRASVAWARYRRMRQILDAAVARDLERECDLSLPEYEVLAAMESTEDQCIRVSALADRMGWAHSRLSRQLGRMQRRGLIGREPCDLDGRGDDVVFTDAGTSLLRTAAVAHRDAVERHFTDALTERQLDELTAIAESIDDHRASGAETRPRTEPDTPSA</sequence>
<keyword evidence="4" id="KW-1185">Reference proteome</keyword>
<dbReference type="RefSeq" id="WP_176953138.1">
    <property type="nucleotide sequence ID" value="NZ_FNGF01000001.1"/>
</dbReference>
<dbReference type="GO" id="GO:0003700">
    <property type="term" value="F:DNA-binding transcription factor activity"/>
    <property type="evidence" value="ECO:0007669"/>
    <property type="project" value="InterPro"/>
</dbReference>
<dbReference type="Pfam" id="PF12802">
    <property type="entry name" value="MarR_2"/>
    <property type="match status" value="1"/>
</dbReference>
<accession>A0A1G9CC87</accession>
<dbReference type="PANTHER" id="PTHR33164:SF99">
    <property type="entry name" value="MARR FAMILY REGULATORY PROTEIN"/>
    <property type="match status" value="1"/>
</dbReference>
<organism evidence="3 4">
    <name type="scientific">Glycomyces sambucus</name>
    <dbReference type="NCBI Taxonomy" id="380244"/>
    <lineage>
        <taxon>Bacteria</taxon>
        <taxon>Bacillati</taxon>
        <taxon>Actinomycetota</taxon>
        <taxon>Actinomycetes</taxon>
        <taxon>Glycomycetales</taxon>
        <taxon>Glycomycetaceae</taxon>
        <taxon>Glycomyces</taxon>
    </lineage>
</organism>
<evidence type="ECO:0000313" key="4">
    <source>
        <dbReference type="Proteomes" id="UP000198662"/>
    </source>
</evidence>
<evidence type="ECO:0000313" key="3">
    <source>
        <dbReference type="EMBL" id="SDK49298.1"/>
    </source>
</evidence>
<evidence type="ECO:0000256" key="1">
    <source>
        <dbReference type="SAM" id="MobiDB-lite"/>
    </source>
</evidence>
<dbReference type="PROSITE" id="PS50995">
    <property type="entry name" value="HTH_MARR_2"/>
    <property type="match status" value="1"/>
</dbReference>
<feature type="compositionally biased region" description="Basic and acidic residues" evidence="1">
    <location>
        <begin position="144"/>
        <end position="165"/>
    </location>
</feature>
<dbReference type="AlphaFoldDB" id="A0A1G9CC87"/>
<dbReference type="SUPFAM" id="SSF46785">
    <property type="entry name" value="Winged helix' DNA-binding domain"/>
    <property type="match status" value="1"/>
</dbReference>
<dbReference type="InterPro" id="IPR039422">
    <property type="entry name" value="MarR/SlyA-like"/>
</dbReference>
<reference evidence="4" key="1">
    <citation type="submission" date="2016-10" db="EMBL/GenBank/DDBJ databases">
        <authorList>
            <person name="Varghese N."/>
            <person name="Submissions S."/>
        </authorList>
    </citation>
    <scope>NUCLEOTIDE SEQUENCE [LARGE SCALE GENOMIC DNA]</scope>
    <source>
        <strain evidence="4">CGMCC 4.3147</strain>
    </source>
</reference>
<evidence type="ECO:0000259" key="2">
    <source>
        <dbReference type="PROSITE" id="PS50995"/>
    </source>
</evidence>
<dbReference type="SMART" id="SM00347">
    <property type="entry name" value="HTH_MARR"/>
    <property type="match status" value="1"/>
</dbReference>
<dbReference type="STRING" id="380244.SAMN05216298_0261"/>
<dbReference type="PANTHER" id="PTHR33164">
    <property type="entry name" value="TRANSCRIPTIONAL REGULATOR, MARR FAMILY"/>
    <property type="match status" value="1"/>
</dbReference>
<proteinExistence type="predicted"/>
<feature type="domain" description="HTH marR-type" evidence="2">
    <location>
        <begin position="1"/>
        <end position="146"/>
    </location>
</feature>
<dbReference type="InterPro" id="IPR036390">
    <property type="entry name" value="WH_DNA-bd_sf"/>
</dbReference>
<name>A0A1G9CC87_9ACTN</name>
<dbReference type="Proteomes" id="UP000198662">
    <property type="component" value="Unassembled WGS sequence"/>
</dbReference>
<dbReference type="GO" id="GO:0006950">
    <property type="term" value="P:response to stress"/>
    <property type="evidence" value="ECO:0007669"/>
    <property type="project" value="TreeGrafter"/>
</dbReference>
<protein>
    <submittedName>
        <fullName evidence="3">Transcriptional regulator, MarR family</fullName>
    </submittedName>
</protein>
<dbReference type="InterPro" id="IPR036388">
    <property type="entry name" value="WH-like_DNA-bd_sf"/>
</dbReference>
<feature type="region of interest" description="Disordered" evidence="1">
    <location>
        <begin position="142"/>
        <end position="165"/>
    </location>
</feature>
<dbReference type="Gene3D" id="1.10.10.10">
    <property type="entry name" value="Winged helix-like DNA-binding domain superfamily/Winged helix DNA-binding domain"/>
    <property type="match status" value="1"/>
</dbReference>
<dbReference type="EMBL" id="FNGF01000001">
    <property type="protein sequence ID" value="SDK49298.1"/>
    <property type="molecule type" value="Genomic_DNA"/>
</dbReference>
<gene>
    <name evidence="3" type="ORF">SAMN05216298_0261</name>
</gene>